<accession>A0ABS1B8C8</accession>
<dbReference type="EMBL" id="JAEDAJ010000002">
    <property type="protein sequence ID" value="MBK0330898.1"/>
    <property type="molecule type" value="Genomic_DNA"/>
</dbReference>
<organism evidence="1 2">
    <name type="scientific">Brachybacterium halotolerans</name>
    <dbReference type="NCBI Taxonomy" id="2795215"/>
    <lineage>
        <taxon>Bacteria</taxon>
        <taxon>Bacillati</taxon>
        <taxon>Actinomycetota</taxon>
        <taxon>Actinomycetes</taxon>
        <taxon>Micrococcales</taxon>
        <taxon>Dermabacteraceae</taxon>
        <taxon>Brachybacterium</taxon>
    </lineage>
</organism>
<evidence type="ECO:0000313" key="2">
    <source>
        <dbReference type="Proteomes" id="UP000612352"/>
    </source>
</evidence>
<sequence>MDAFVSSWRGLAASCAPHSAAATWAAGDGRAGAKPSALVCADIVDTPSTLTVFANANVLTSNLFKLVGRGPRTVPADRMDDVRAADQLLTEEIDAAEPGAVRDSLEDVRGPLRDALNGDLQSDGLQGPLDQFAHACTDADYFVPPSGEGDDEGLA</sequence>
<dbReference type="Proteomes" id="UP000612352">
    <property type="component" value="Unassembled WGS sequence"/>
</dbReference>
<keyword evidence="2" id="KW-1185">Reference proteome</keyword>
<comment type="caution">
    <text evidence="1">The sequence shown here is derived from an EMBL/GenBank/DDBJ whole genome shotgun (WGS) entry which is preliminary data.</text>
</comment>
<protein>
    <submittedName>
        <fullName evidence="1">Uncharacterized protein</fullName>
    </submittedName>
</protein>
<proteinExistence type="predicted"/>
<gene>
    <name evidence="1" type="ORF">I8D64_05720</name>
</gene>
<name>A0ABS1B8C8_9MICO</name>
<evidence type="ECO:0000313" key="1">
    <source>
        <dbReference type="EMBL" id="MBK0330898.1"/>
    </source>
</evidence>
<dbReference type="RefSeq" id="WP_200501541.1">
    <property type="nucleotide sequence ID" value="NZ_JAEDAJ010000002.1"/>
</dbReference>
<reference evidence="1 2" key="1">
    <citation type="submission" date="2020-12" db="EMBL/GenBank/DDBJ databases">
        <title>Brachybacterium sp. MASK1Z-5, whole genome shotgun sequence.</title>
        <authorList>
            <person name="Tuo L."/>
        </authorList>
    </citation>
    <scope>NUCLEOTIDE SEQUENCE [LARGE SCALE GENOMIC DNA]</scope>
    <source>
        <strain evidence="1 2">MASK1Z-5</strain>
    </source>
</reference>